<dbReference type="SUPFAM" id="SSF52413">
    <property type="entry name" value="UDP-glucose/GDP-mannose dehydrogenase C-terminal domain"/>
    <property type="match status" value="1"/>
</dbReference>
<dbReference type="PANTHER" id="PTHR43491:SF5">
    <property type="entry name" value="UDP-N-ACETYL-D-MANNOSAMINE DEHYDROGENASE"/>
    <property type="match status" value="1"/>
</dbReference>
<protein>
    <recommendedName>
        <fullName evidence="2">UDP-N-acetyl-D-mannosamine dehydrogenase</fullName>
        <ecNumber evidence="1">1.1.1.336</ecNumber>
    </recommendedName>
    <alternativeName>
        <fullName evidence="5">UDP-ManNAc 6-dehydrogenase</fullName>
    </alternativeName>
</protein>
<dbReference type="GO" id="GO:0051287">
    <property type="term" value="F:NAD binding"/>
    <property type="evidence" value="ECO:0007669"/>
    <property type="project" value="InterPro"/>
</dbReference>
<dbReference type="Pfam" id="PF03720">
    <property type="entry name" value="UDPG_MGDP_dh_C"/>
    <property type="match status" value="1"/>
</dbReference>
<comment type="similarity">
    <text evidence="7">Belongs to the UDP-glucose/GDP-mannose dehydrogenase family.</text>
</comment>
<dbReference type="InterPro" id="IPR036291">
    <property type="entry name" value="NAD(P)-bd_dom_sf"/>
</dbReference>
<sequence>MSDSQATRVGLYNSEAPSAEQRNALTNGSVPVSVTGLGKMGLPLAAVYADVTGNVTGVDIDRAVVDQLTNGGCHITGEPELPELVSELVADGKFTATTDGAAAAQNARVHVVIVPTLIDENDQPDLSVMETAMRTIANGLEPGDIVIAESTLPPRSCVDRLLPVLEAESGLSLGEFGMAFCPERTASGRALEDIRGAYPKIVGGLDAESTRVAELIYGEINDNEIVTVSDATTAEAVKVFEGVYRDVNIGLANELARLTEEFDIDVTEAIDAANTQPFCEIHQPGAGVGGHCIPYYPRFVMGTVENETPVMEQARKTNEAMPHYTATHALDGLRAEGIDPEDAAVLVLGLTYRPGVDEIRATPALPIVEELDSAGTTVTAVDPVNSHTEPFEVAGATIVSMAELGEAYDAVVLVTPQPAFDDLDVPALGPTDADRRLVLVDGRQELKSLRDHDAIHYRGIGINV</sequence>
<dbReference type="GO" id="GO:0089714">
    <property type="term" value="F:UDP-N-acetyl-D-mannosamine dehydrogenase activity"/>
    <property type="evidence" value="ECO:0007669"/>
    <property type="project" value="UniProtKB-EC"/>
</dbReference>
<dbReference type="AlphaFoldDB" id="A0A3P3RAZ2"/>
<comment type="catalytic activity">
    <reaction evidence="6">
        <text>UDP-N-acetyl-alpha-D-mannosamine + 2 NAD(+) + H2O = UDP-N-acetyl-alpha-D-mannosaminouronate + 2 NADH + 3 H(+)</text>
        <dbReference type="Rhea" id="RHEA:25780"/>
        <dbReference type="ChEBI" id="CHEBI:15377"/>
        <dbReference type="ChEBI" id="CHEBI:15378"/>
        <dbReference type="ChEBI" id="CHEBI:57540"/>
        <dbReference type="ChEBI" id="CHEBI:57945"/>
        <dbReference type="ChEBI" id="CHEBI:68623"/>
        <dbReference type="ChEBI" id="CHEBI:70731"/>
        <dbReference type="EC" id="1.1.1.336"/>
    </reaction>
</comment>
<evidence type="ECO:0000259" key="8">
    <source>
        <dbReference type="SMART" id="SM00984"/>
    </source>
</evidence>
<evidence type="ECO:0000256" key="1">
    <source>
        <dbReference type="ARBA" id="ARBA00012935"/>
    </source>
</evidence>
<evidence type="ECO:0000256" key="2">
    <source>
        <dbReference type="ARBA" id="ARBA00016796"/>
    </source>
</evidence>
<keyword evidence="3" id="KW-0560">Oxidoreductase</keyword>
<dbReference type="InterPro" id="IPR017476">
    <property type="entry name" value="UDP-Glc/GDP-Man"/>
</dbReference>
<dbReference type="SMART" id="SM00984">
    <property type="entry name" value="UDPG_MGDP_dh_C"/>
    <property type="match status" value="1"/>
</dbReference>
<dbReference type="InterPro" id="IPR036220">
    <property type="entry name" value="UDP-Glc/GDP-Man_DH_C_sf"/>
</dbReference>
<dbReference type="GO" id="GO:0016628">
    <property type="term" value="F:oxidoreductase activity, acting on the CH-CH group of donors, NAD or NADP as acceptor"/>
    <property type="evidence" value="ECO:0007669"/>
    <property type="project" value="InterPro"/>
</dbReference>
<dbReference type="Pfam" id="PF03721">
    <property type="entry name" value="UDPG_MGDP_dh_N"/>
    <property type="match status" value="1"/>
</dbReference>
<comment type="caution">
    <text evidence="9">The sequence shown here is derived from an EMBL/GenBank/DDBJ whole genome shotgun (WGS) entry which is preliminary data.</text>
</comment>
<dbReference type="InterPro" id="IPR008927">
    <property type="entry name" value="6-PGluconate_DH-like_C_sf"/>
</dbReference>
<gene>
    <name evidence="9" type="ORF">EIK79_09765</name>
</gene>
<dbReference type="Pfam" id="PF00984">
    <property type="entry name" value="UDPG_MGDP_dh"/>
    <property type="match status" value="1"/>
</dbReference>
<dbReference type="InterPro" id="IPR014027">
    <property type="entry name" value="UDP-Glc/GDP-Man_DH_C"/>
</dbReference>
<keyword evidence="4" id="KW-0520">NAD</keyword>
<dbReference type="PANTHER" id="PTHR43491">
    <property type="entry name" value="UDP-N-ACETYL-D-MANNOSAMINE DEHYDROGENASE"/>
    <property type="match status" value="1"/>
</dbReference>
<dbReference type="Proteomes" id="UP000282322">
    <property type="component" value="Unassembled WGS sequence"/>
</dbReference>
<dbReference type="SUPFAM" id="SSF48179">
    <property type="entry name" value="6-phosphogluconate dehydrogenase C-terminal domain-like"/>
    <property type="match status" value="1"/>
</dbReference>
<proteinExistence type="inferred from homology"/>
<evidence type="ECO:0000313" key="10">
    <source>
        <dbReference type="Proteomes" id="UP000282322"/>
    </source>
</evidence>
<evidence type="ECO:0000256" key="3">
    <source>
        <dbReference type="ARBA" id="ARBA00023002"/>
    </source>
</evidence>
<dbReference type="OrthoDB" id="372050at2157"/>
<dbReference type="Gene3D" id="3.40.50.720">
    <property type="entry name" value="NAD(P)-binding Rossmann-like Domain"/>
    <property type="match status" value="2"/>
</dbReference>
<dbReference type="InterPro" id="IPR014026">
    <property type="entry name" value="UDP-Glc/GDP-Man_DH_dimer"/>
</dbReference>
<dbReference type="GO" id="GO:0000271">
    <property type="term" value="P:polysaccharide biosynthetic process"/>
    <property type="evidence" value="ECO:0007669"/>
    <property type="project" value="InterPro"/>
</dbReference>
<accession>A0A3P3RAZ2</accession>
<keyword evidence="10" id="KW-1185">Reference proteome</keyword>
<organism evidence="9 10">
    <name type="scientific">Halocatena pleomorpha</name>
    <dbReference type="NCBI Taxonomy" id="1785090"/>
    <lineage>
        <taxon>Archaea</taxon>
        <taxon>Methanobacteriati</taxon>
        <taxon>Methanobacteriota</taxon>
        <taxon>Stenosarchaea group</taxon>
        <taxon>Halobacteria</taxon>
        <taxon>Halobacteriales</taxon>
        <taxon>Natronomonadaceae</taxon>
        <taxon>Halocatena</taxon>
    </lineage>
</organism>
<dbReference type="EMBL" id="RRCH01000021">
    <property type="protein sequence ID" value="RRJ30555.1"/>
    <property type="molecule type" value="Genomic_DNA"/>
</dbReference>
<evidence type="ECO:0000256" key="6">
    <source>
        <dbReference type="ARBA" id="ARBA00049130"/>
    </source>
</evidence>
<evidence type="ECO:0000313" key="9">
    <source>
        <dbReference type="EMBL" id="RRJ30555.1"/>
    </source>
</evidence>
<name>A0A3P3RAZ2_9EURY</name>
<evidence type="ECO:0000256" key="5">
    <source>
        <dbReference type="ARBA" id="ARBA00030172"/>
    </source>
</evidence>
<dbReference type="InterPro" id="IPR028359">
    <property type="entry name" value="UDP_ManNAc/GlcNAc_DH"/>
</dbReference>
<feature type="domain" description="UDP-glucose/GDP-mannose dehydrogenase C-terminal" evidence="8">
    <location>
        <begin position="346"/>
        <end position="448"/>
    </location>
</feature>
<dbReference type="InterPro" id="IPR001732">
    <property type="entry name" value="UDP-Glc/GDP-Man_DH_N"/>
</dbReference>
<dbReference type="PIRSF" id="PIRSF000124">
    <property type="entry name" value="UDPglc_GDPman_dh"/>
    <property type="match status" value="1"/>
</dbReference>
<evidence type="ECO:0000256" key="4">
    <source>
        <dbReference type="ARBA" id="ARBA00023027"/>
    </source>
</evidence>
<reference evidence="9 10" key="1">
    <citation type="submission" date="2018-11" db="EMBL/GenBank/DDBJ databases">
        <title>Taxonoimc description of Halomarina strain SPP-AMP-1.</title>
        <authorList>
            <person name="Pal Y."/>
            <person name="Srinivasana K."/>
            <person name="Verma A."/>
            <person name="Kumar P."/>
        </authorList>
    </citation>
    <scope>NUCLEOTIDE SEQUENCE [LARGE SCALE GENOMIC DNA]</scope>
    <source>
        <strain evidence="9 10">SPP-AMP-1</strain>
    </source>
</reference>
<dbReference type="EC" id="1.1.1.336" evidence="1"/>
<dbReference type="SUPFAM" id="SSF51735">
    <property type="entry name" value="NAD(P)-binding Rossmann-fold domains"/>
    <property type="match status" value="1"/>
</dbReference>
<dbReference type="RefSeq" id="WP_124954926.1">
    <property type="nucleotide sequence ID" value="NZ_RRCH01000021.1"/>
</dbReference>
<dbReference type="NCBIfam" id="TIGR03026">
    <property type="entry name" value="NDP-sugDHase"/>
    <property type="match status" value="1"/>
</dbReference>
<evidence type="ECO:0000256" key="7">
    <source>
        <dbReference type="PIRNR" id="PIRNR000124"/>
    </source>
</evidence>
<dbReference type="PIRSF" id="PIRSF500136">
    <property type="entry name" value="UDP_ManNAc_DH"/>
    <property type="match status" value="1"/>
</dbReference>